<gene>
    <name evidence="3" type="primary">larC</name>
    <name evidence="5" type="ORF">SAMN05216180_0247</name>
</gene>
<sequence>MKTLFLECNMGAAGDMLMAALLELYDRPQCFIDTMNSLGIQGVKLTHKSAEKCGIKGSSIEVLVNGEEEHSYDVSLGCAEHAHSHTHGHMHEHEHHHHEHEHNHGHAHEHHHAGMDEITDMISNLPLSDKVKADALAVYNLIAQAEAKAHGKPVEQVHFHEVGSKDAVADVVGCCLLMELLSPDEVVVSPIHVGSGQVKCAHGILPVPAPATAEILTGVPIYGGEINAELCTPTGAALLKHFATRFGTMPVICVEKTGYGMGKKDFAVANCVRAHLGETGTGADEIAELSCNLDDMTGEAISCAVEILMEEGALDAFTAPIYMKKGRPAVMLTCLCRPLDAQKLSELILKHTTTLGVRKKMCSRTILKYDFDTVETPYGAVRIKKASGYGVQKQKPEFSDVKNAARVNNVSFDIVQEAAQTAYKNNNG</sequence>
<protein>
    <recommendedName>
        <fullName evidence="3">Pyridinium-3,5-bisthiocarboxylic acid mononucleotide nickel insertion protein</fullName>
        <shortName evidence="3">P2TMN nickel insertion protein</shortName>
        <ecNumber evidence="3">4.99.1.12</ecNumber>
    </recommendedName>
    <alternativeName>
        <fullName evidence="3">Nickel-pincer cofactor biosynthesis protein LarC</fullName>
    </alternativeName>
</protein>
<dbReference type="Proteomes" id="UP000199158">
    <property type="component" value="Unassembled WGS sequence"/>
</dbReference>
<dbReference type="GO" id="GO:0016151">
    <property type="term" value="F:nickel cation binding"/>
    <property type="evidence" value="ECO:0007669"/>
    <property type="project" value="UniProtKB-UniRule"/>
</dbReference>
<keyword evidence="1 3" id="KW-0533">Nickel</keyword>
<feature type="region of interest" description="Disordered" evidence="4">
    <location>
        <begin position="83"/>
        <end position="111"/>
    </location>
</feature>
<dbReference type="GO" id="GO:0016829">
    <property type="term" value="F:lyase activity"/>
    <property type="evidence" value="ECO:0007669"/>
    <property type="project" value="UniProtKB-UniRule"/>
</dbReference>
<evidence type="ECO:0000256" key="1">
    <source>
        <dbReference type="ARBA" id="ARBA00022596"/>
    </source>
</evidence>
<evidence type="ECO:0000256" key="2">
    <source>
        <dbReference type="ARBA" id="ARBA00023239"/>
    </source>
</evidence>
<evidence type="ECO:0000256" key="4">
    <source>
        <dbReference type="SAM" id="MobiDB-lite"/>
    </source>
</evidence>
<comment type="similarity">
    <text evidence="3">Belongs to the LarC family.</text>
</comment>
<dbReference type="Gene3D" id="3.30.70.1380">
    <property type="entry name" value="Transcriptional regulatory protein pf0864 domain like"/>
    <property type="match status" value="1"/>
</dbReference>
<keyword evidence="2 3" id="KW-0456">Lyase</keyword>
<organism evidence="5 6">
    <name type="scientific">Hydrogenoanaerobacterium saccharovorans</name>
    <dbReference type="NCBI Taxonomy" id="474960"/>
    <lineage>
        <taxon>Bacteria</taxon>
        <taxon>Bacillati</taxon>
        <taxon>Bacillota</taxon>
        <taxon>Clostridia</taxon>
        <taxon>Eubacteriales</taxon>
        <taxon>Oscillospiraceae</taxon>
        <taxon>Hydrogenoanaerobacterium</taxon>
    </lineage>
</organism>
<dbReference type="PANTHER" id="PTHR36566:SF1">
    <property type="entry name" value="PYRIDINIUM-3,5-BISTHIOCARBOXYLIC ACID MONONUCLEOTIDE NICKEL INSERTION PROTEIN"/>
    <property type="match status" value="1"/>
</dbReference>
<evidence type="ECO:0000256" key="3">
    <source>
        <dbReference type="HAMAP-Rule" id="MF_01074"/>
    </source>
</evidence>
<name>A0A1H7YW74_9FIRM</name>
<keyword evidence="6" id="KW-1185">Reference proteome</keyword>
<comment type="function">
    <text evidence="3">Involved in the biosynthesis of a nickel-pincer cofactor ((SCS)Ni(II) pincer complex). Binds Ni(2+), and functions in nickel delivery to pyridinium-3,5-bisthiocarboxylic acid mononucleotide (P2TMN), to form the mature cofactor. Is thus probably required for the activation of nickel-pincer cofactor-dependent enzymes.</text>
</comment>
<dbReference type="AlphaFoldDB" id="A0A1H7YW74"/>
<dbReference type="RefSeq" id="WP_092750859.1">
    <property type="nucleotide sequence ID" value="NZ_FOCG01000001.1"/>
</dbReference>
<comment type="catalytic activity">
    <reaction evidence="3">
        <text>Ni(II)-pyridinium-3,5-bisthiocarboxylate mononucleotide = pyridinium-3,5-bisthiocarboxylate mononucleotide + Ni(2+)</text>
        <dbReference type="Rhea" id="RHEA:54784"/>
        <dbReference type="ChEBI" id="CHEBI:49786"/>
        <dbReference type="ChEBI" id="CHEBI:137372"/>
        <dbReference type="ChEBI" id="CHEBI:137373"/>
        <dbReference type="EC" id="4.99.1.12"/>
    </reaction>
</comment>
<dbReference type="EC" id="4.99.1.12" evidence="3"/>
<dbReference type="GO" id="GO:0051604">
    <property type="term" value="P:protein maturation"/>
    <property type="evidence" value="ECO:0007669"/>
    <property type="project" value="UniProtKB-UniRule"/>
</dbReference>
<dbReference type="STRING" id="474960.SAMN05216180_0247"/>
<evidence type="ECO:0000313" key="6">
    <source>
        <dbReference type="Proteomes" id="UP000199158"/>
    </source>
</evidence>
<accession>A0A1H7YW74</accession>
<dbReference type="HAMAP" id="MF_01074">
    <property type="entry name" value="LarC"/>
    <property type="match status" value="1"/>
</dbReference>
<evidence type="ECO:0000313" key="5">
    <source>
        <dbReference type="EMBL" id="SEM49618.1"/>
    </source>
</evidence>
<reference evidence="5 6" key="1">
    <citation type="submission" date="2016-10" db="EMBL/GenBank/DDBJ databases">
        <authorList>
            <person name="de Groot N.N."/>
        </authorList>
    </citation>
    <scope>NUCLEOTIDE SEQUENCE [LARGE SCALE GENOMIC DNA]</scope>
    <source>
        <strain evidence="5 6">CGMCC 1.5070</strain>
    </source>
</reference>
<dbReference type="Pfam" id="PF01969">
    <property type="entry name" value="Ni_insertion"/>
    <property type="match status" value="1"/>
</dbReference>
<dbReference type="EMBL" id="FOCG01000001">
    <property type="protein sequence ID" value="SEM49618.1"/>
    <property type="molecule type" value="Genomic_DNA"/>
</dbReference>
<proteinExistence type="inferred from homology"/>
<feature type="compositionally biased region" description="Basic residues" evidence="4">
    <location>
        <begin position="84"/>
        <end position="99"/>
    </location>
</feature>
<dbReference type="OrthoDB" id="9765625at2"/>
<dbReference type="PANTHER" id="PTHR36566">
    <property type="entry name" value="NICKEL INSERTION PROTEIN-RELATED"/>
    <property type="match status" value="1"/>
</dbReference>
<dbReference type="InterPro" id="IPR002822">
    <property type="entry name" value="Ni_insertion"/>
</dbReference>
<dbReference type="NCBIfam" id="TIGR00299">
    <property type="entry name" value="nickel pincer cofactor biosynthesis protein LarC"/>
    <property type="match status" value="1"/>
</dbReference>